<dbReference type="AlphaFoldDB" id="A0A9W6BIU2"/>
<accession>A0A9W6BIU2</accession>
<sequence length="100" mass="10776">MWTRVSRLILSLRRRRRQRLAAAAECTGKRDAYGGIERHRMRAVCAAAVRQSALVAALLAPSFQTSQGELEGAFCGRAVKVQGLPGRALLVGSDGAGAYY</sequence>
<evidence type="ECO:0000313" key="1">
    <source>
        <dbReference type="EMBL" id="GLC52788.1"/>
    </source>
</evidence>
<reference evidence="1 2" key="1">
    <citation type="journal article" date="2023" name="Commun. Biol.">
        <title>Reorganization of the ancestral sex-determining regions during the evolution of trioecy in Pleodorina starrii.</title>
        <authorList>
            <person name="Takahashi K."/>
            <person name="Suzuki S."/>
            <person name="Kawai-Toyooka H."/>
            <person name="Yamamoto K."/>
            <person name="Hamaji T."/>
            <person name="Ootsuki R."/>
            <person name="Yamaguchi H."/>
            <person name="Kawachi M."/>
            <person name="Higashiyama T."/>
            <person name="Nozaki H."/>
        </authorList>
    </citation>
    <scope>NUCLEOTIDE SEQUENCE [LARGE SCALE GENOMIC DNA]</scope>
    <source>
        <strain evidence="1 2">NIES-4479</strain>
    </source>
</reference>
<evidence type="ECO:0000313" key="2">
    <source>
        <dbReference type="Proteomes" id="UP001165080"/>
    </source>
</evidence>
<organism evidence="1 2">
    <name type="scientific">Pleodorina starrii</name>
    <dbReference type="NCBI Taxonomy" id="330485"/>
    <lineage>
        <taxon>Eukaryota</taxon>
        <taxon>Viridiplantae</taxon>
        <taxon>Chlorophyta</taxon>
        <taxon>core chlorophytes</taxon>
        <taxon>Chlorophyceae</taxon>
        <taxon>CS clade</taxon>
        <taxon>Chlamydomonadales</taxon>
        <taxon>Volvocaceae</taxon>
        <taxon>Pleodorina</taxon>
    </lineage>
</organism>
<protein>
    <submittedName>
        <fullName evidence="1">Uncharacterized protein</fullName>
    </submittedName>
</protein>
<dbReference type="EMBL" id="BRXU01000006">
    <property type="protein sequence ID" value="GLC52788.1"/>
    <property type="molecule type" value="Genomic_DNA"/>
</dbReference>
<comment type="caution">
    <text evidence="1">The sequence shown here is derived from an EMBL/GenBank/DDBJ whole genome shotgun (WGS) entry which is preliminary data.</text>
</comment>
<keyword evidence="2" id="KW-1185">Reference proteome</keyword>
<dbReference type="Proteomes" id="UP001165080">
    <property type="component" value="Unassembled WGS sequence"/>
</dbReference>
<proteinExistence type="predicted"/>
<gene>
    <name evidence="1" type="primary">PLESTB001061</name>
    <name evidence="1" type="ORF">PLESTB_000668500</name>
</gene>
<name>A0A9W6BIU2_9CHLO</name>